<dbReference type="InterPro" id="IPR001789">
    <property type="entry name" value="Sig_transdc_resp-reg_receiver"/>
</dbReference>
<dbReference type="InterPro" id="IPR011123">
    <property type="entry name" value="Y_Y_Y"/>
</dbReference>
<evidence type="ECO:0000256" key="3">
    <source>
        <dbReference type="ARBA" id="ARBA00022553"/>
    </source>
</evidence>
<keyword evidence="5" id="KW-0547">Nucleotide-binding</keyword>
<accession>A0A4Q9HB06</accession>
<dbReference type="Proteomes" id="UP000291819">
    <property type="component" value="Unassembled WGS sequence"/>
</dbReference>
<dbReference type="InterPro" id="IPR003661">
    <property type="entry name" value="HisK_dim/P_dom"/>
</dbReference>
<comment type="caution">
    <text evidence="17">The sequence shown here is derived from an EMBL/GenBank/DDBJ whole genome shotgun (WGS) entry which is preliminary data.</text>
</comment>
<keyword evidence="10" id="KW-0238">DNA-binding</keyword>
<feature type="domain" description="Histidine kinase" evidence="15">
    <location>
        <begin position="840"/>
        <end position="1055"/>
    </location>
</feature>
<keyword evidence="4" id="KW-0808">Transferase</keyword>
<evidence type="ECO:0000256" key="10">
    <source>
        <dbReference type="ARBA" id="ARBA00023125"/>
    </source>
</evidence>
<keyword evidence="13" id="KW-0472">Membrane</keyword>
<dbReference type="InterPro" id="IPR003594">
    <property type="entry name" value="HATPase_dom"/>
</dbReference>
<feature type="domain" description="HTH araC/xylS-type" evidence="14">
    <location>
        <begin position="1248"/>
        <end position="1347"/>
    </location>
</feature>
<dbReference type="InterPro" id="IPR036097">
    <property type="entry name" value="HisK_dim/P_sf"/>
</dbReference>
<keyword evidence="13" id="KW-0812">Transmembrane</keyword>
<dbReference type="SMART" id="SM00388">
    <property type="entry name" value="HisKA"/>
    <property type="match status" value="1"/>
</dbReference>
<dbReference type="InterPro" id="IPR011110">
    <property type="entry name" value="Reg_prop"/>
</dbReference>
<dbReference type="GO" id="GO:0003700">
    <property type="term" value="F:DNA-binding transcription factor activity"/>
    <property type="evidence" value="ECO:0007669"/>
    <property type="project" value="InterPro"/>
</dbReference>
<keyword evidence="11" id="KW-0804">Transcription</keyword>
<keyword evidence="7" id="KW-0067">ATP-binding</keyword>
<gene>
    <name evidence="17" type="ORF">EYS08_15005</name>
</gene>
<keyword evidence="18" id="KW-1185">Reference proteome</keyword>
<dbReference type="Gene3D" id="2.130.10.10">
    <property type="entry name" value="YVTN repeat-like/Quinoprotein amine dehydrogenase"/>
    <property type="match status" value="2"/>
</dbReference>
<dbReference type="SUPFAM" id="SSF63829">
    <property type="entry name" value="Calcium-dependent phosphotriesterase"/>
    <property type="match status" value="3"/>
</dbReference>
<dbReference type="GO" id="GO:0043565">
    <property type="term" value="F:sequence-specific DNA binding"/>
    <property type="evidence" value="ECO:0007669"/>
    <property type="project" value="InterPro"/>
</dbReference>
<dbReference type="PROSITE" id="PS00041">
    <property type="entry name" value="HTH_ARAC_FAMILY_1"/>
    <property type="match status" value="1"/>
</dbReference>
<dbReference type="PANTHER" id="PTHR43547:SF2">
    <property type="entry name" value="HYBRID SIGNAL TRANSDUCTION HISTIDINE KINASE C"/>
    <property type="match status" value="1"/>
</dbReference>
<keyword evidence="6 17" id="KW-0418">Kinase</keyword>
<dbReference type="Pfam" id="PF07494">
    <property type="entry name" value="Reg_prop"/>
    <property type="match status" value="5"/>
</dbReference>
<dbReference type="Gene3D" id="3.40.50.2300">
    <property type="match status" value="1"/>
</dbReference>
<evidence type="ECO:0000256" key="7">
    <source>
        <dbReference type="ARBA" id="ARBA00022840"/>
    </source>
</evidence>
<dbReference type="InterPro" id="IPR018062">
    <property type="entry name" value="HTH_AraC-typ_CS"/>
</dbReference>
<dbReference type="GO" id="GO:0005524">
    <property type="term" value="F:ATP binding"/>
    <property type="evidence" value="ECO:0007669"/>
    <property type="project" value="UniProtKB-KW"/>
</dbReference>
<dbReference type="Pfam" id="PF00512">
    <property type="entry name" value="HisKA"/>
    <property type="match status" value="1"/>
</dbReference>
<dbReference type="InterPro" id="IPR009057">
    <property type="entry name" value="Homeodomain-like_sf"/>
</dbReference>
<comment type="catalytic activity">
    <reaction evidence="1">
        <text>ATP + protein L-histidine = ADP + protein N-phospho-L-histidine.</text>
        <dbReference type="EC" id="2.7.13.3"/>
    </reaction>
</comment>
<dbReference type="Gene3D" id="1.10.287.130">
    <property type="match status" value="1"/>
</dbReference>
<dbReference type="OrthoDB" id="9809670at2"/>
<dbReference type="SUPFAM" id="SSF52172">
    <property type="entry name" value="CheY-like"/>
    <property type="match status" value="1"/>
</dbReference>
<dbReference type="PROSITE" id="PS50109">
    <property type="entry name" value="HIS_KIN"/>
    <property type="match status" value="1"/>
</dbReference>
<evidence type="ECO:0000256" key="4">
    <source>
        <dbReference type="ARBA" id="ARBA00022679"/>
    </source>
</evidence>
<dbReference type="SMART" id="SM00448">
    <property type="entry name" value="REC"/>
    <property type="match status" value="1"/>
</dbReference>
<feature type="transmembrane region" description="Helical" evidence="13">
    <location>
        <begin position="786"/>
        <end position="803"/>
    </location>
</feature>
<reference evidence="17 18" key="1">
    <citation type="submission" date="2019-02" db="EMBL/GenBank/DDBJ databases">
        <title>Pedobacter kyonggii whole genome sequence analysis.</title>
        <authorList>
            <person name="Dahal R.H."/>
        </authorList>
    </citation>
    <scope>NUCLEOTIDE SEQUENCE [LARGE SCALE GENOMIC DNA]</scope>
    <source>
        <strain evidence="17 18">K-4-11-1</strain>
    </source>
</reference>
<dbReference type="Pfam" id="PF02518">
    <property type="entry name" value="HATPase_c"/>
    <property type="match status" value="1"/>
</dbReference>
<evidence type="ECO:0000259" key="14">
    <source>
        <dbReference type="PROSITE" id="PS01124"/>
    </source>
</evidence>
<dbReference type="SUPFAM" id="SSF55874">
    <property type="entry name" value="ATPase domain of HSP90 chaperone/DNA topoisomerase II/histidine kinase"/>
    <property type="match status" value="1"/>
</dbReference>
<proteinExistence type="predicted"/>
<dbReference type="Pfam" id="PF00072">
    <property type="entry name" value="Response_reg"/>
    <property type="match status" value="1"/>
</dbReference>
<dbReference type="SMART" id="SM00387">
    <property type="entry name" value="HATPase_c"/>
    <property type="match status" value="1"/>
</dbReference>
<dbReference type="EMBL" id="SIXF01000014">
    <property type="protein sequence ID" value="TBO41303.1"/>
    <property type="molecule type" value="Genomic_DNA"/>
</dbReference>
<sequence length="1362" mass="156476">MYIRFLPCIPRYGFSMLLIQKKTVCFIFFLWMGAVVCFAQSSTIRLKYLGVESGLSNNVVNSLYLDHFGFMWMGTYDGLNRYDGYHFKVFRNGWGDEHSLVNNHITVLNGDAKNRVWVGTQKGISYYDYADSKFHQLIYLNKGRKKEVSYAINSIAVSKALAVYVATEEKGLFMLEKNSSIAERIPYGKKFDFTVKALYIDEQETLWLFIKDVGLCRYDNDKHKLRLVTAAIRSVTCIAKGTNQTLWVGTEHGLFQLDKANSSLTRFNQHLSNENIMSLLFDRQQKLWISTDGGGIAVYNTKNKKTNYLSAGKEKGLLSSNSVAQVYEDRESRKWIATLRGGVNIIDPENEQFTTIKHDPLKSNSLIDNFVLSFGEDENRNIWIGTDGGGLSVWNRKQNTFANYAKTGDPNSLTSNFVTSILNDADHNIWVASFSGGIDRFNKTTGKFVHYNCYNTYKGVDDINIWKLYQDKQQNIWVGTTKGGALYRYNKSADKFELFDHKLKDIHSLFQDSKGRLWAGNYTELIEIDPINKKHRYTKINFAIRAIQEDFNHQIWIGTEGGGLLLFDPETKKIKRYIQSDGLPSNSVLNILQDAQGNLWCSTYNGLSKFDVAHNSFKNYYATDGLQSNQFNYNAALKLANGNFLFGGIGGFNLFSPDSIKKNKRIPKMVLTDFRINNIPLDQDSGYNDISVVNLARIEIPFSAAVISMDYAAIEFSFQDQISYAYYLEGWDRDWNYVNKLSTAYYSRLNEGEYKLHIKSTDTEGAWSNNEKIVIIKILPPWYRTWWVYAIYLIIGSSLFYLFQTYRNRQRRLKHEVEITNLKMEREKDLNEKKLNFFTNISHELRTPLTLIVNPIKDIIHKKDPGQEKNDLNVVYRNSRRLLSLVDQLLLFRKTESENDALKIVRINLYKFTNEIFLCFNYLAKQNHIEYTFECEEEELDIYADKDKLEIVFFNLLSNALKFTPKGGFVKFSVKTLGMRVQIEVSDSGPGIPAHVGEKLFDKFYKVMSNESLKMGFGIGLYLAKNFVELHKGKISFRSNQGMGTIFLIDIPVGEPNLQQSGVFQNELTYVNELIAQEEEAENNDAENVGNLELLISDLHSILVIDDNPEIIDYIKHIFQDNFKIYKAENGTDGLKLCKEYLPDIVISDVNMDGLNGIELCKAIKEDSALSHIPVILLTGDPSPEVKLKGIEVGAYDFISKPFDKELFTAKINSIIKNRTNLQSYFYNEITLKSDAHKVSQEDKGFLQKCITIIEENLMEDSFNVKTLASDLGMSHSNLYKRIKATSGQSINGFIRFIRLRKAAELLINTNLNINEAAFRVGINDSKYFREQFQKLFKLTPSEFIKKHRKSFHKYYNINATT</sequence>
<dbReference type="PRINTS" id="PR00344">
    <property type="entry name" value="BCTRLSENSOR"/>
</dbReference>
<organism evidence="17 18">
    <name type="scientific">Pedobacter kyonggii</name>
    <dbReference type="NCBI Taxonomy" id="1926871"/>
    <lineage>
        <taxon>Bacteria</taxon>
        <taxon>Pseudomonadati</taxon>
        <taxon>Bacteroidota</taxon>
        <taxon>Sphingobacteriia</taxon>
        <taxon>Sphingobacteriales</taxon>
        <taxon>Sphingobacteriaceae</taxon>
        <taxon>Pedobacter</taxon>
    </lineage>
</organism>
<dbReference type="SUPFAM" id="SSF46689">
    <property type="entry name" value="Homeodomain-like"/>
    <property type="match status" value="1"/>
</dbReference>
<dbReference type="Gene3D" id="2.60.40.10">
    <property type="entry name" value="Immunoglobulins"/>
    <property type="match status" value="1"/>
</dbReference>
<evidence type="ECO:0000256" key="5">
    <source>
        <dbReference type="ARBA" id="ARBA00022741"/>
    </source>
</evidence>
<evidence type="ECO:0000256" key="9">
    <source>
        <dbReference type="ARBA" id="ARBA00023015"/>
    </source>
</evidence>
<dbReference type="Pfam" id="PF12833">
    <property type="entry name" value="HTH_18"/>
    <property type="match status" value="1"/>
</dbReference>
<dbReference type="FunFam" id="1.10.287.130:FF:000045">
    <property type="entry name" value="Two-component system sensor histidine kinase/response regulator"/>
    <property type="match status" value="1"/>
</dbReference>
<dbReference type="CDD" id="cd00075">
    <property type="entry name" value="HATPase"/>
    <property type="match status" value="1"/>
</dbReference>
<feature type="modified residue" description="4-aspartylphosphate" evidence="12">
    <location>
        <position position="1149"/>
    </location>
</feature>
<keyword evidence="3 12" id="KW-0597">Phosphoprotein</keyword>
<keyword evidence="9" id="KW-0805">Transcription regulation</keyword>
<evidence type="ECO:0000256" key="6">
    <source>
        <dbReference type="ARBA" id="ARBA00022777"/>
    </source>
</evidence>
<dbReference type="PROSITE" id="PS50110">
    <property type="entry name" value="RESPONSE_REGULATORY"/>
    <property type="match status" value="1"/>
</dbReference>
<evidence type="ECO:0000313" key="18">
    <source>
        <dbReference type="Proteomes" id="UP000291819"/>
    </source>
</evidence>
<dbReference type="Gene3D" id="1.10.10.60">
    <property type="entry name" value="Homeodomain-like"/>
    <property type="match status" value="1"/>
</dbReference>
<dbReference type="InterPro" id="IPR013783">
    <property type="entry name" value="Ig-like_fold"/>
</dbReference>
<evidence type="ECO:0000256" key="2">
    <source>
        <dbReference type="ARBA" id="ARBA00012438"/>
    </source>
</evidence>
<dbReference type="FunFam" id="3.30.565.10:FF:000037">
    <property type="entry name" value="Hybrid sensor histidine kinase/response regulator"/>
    <property type="match status" value="1"/>
</dbReference>
<dbReference type="PROSITE" id="PS01124">
    <property type="entry name" value="HTH_ARAC_FAMILY_2"/>
    <property type="match status" value="1"/>
</dbReference>
<dbReference type="SUPFAM" id="SSF47384">
    <property type="entry name" value="Homodimeric domain of signal transducing histidine kinase"/>
    <property type="match status" value="1"/>
</dbReference>
<evidence type="ECO:0000256" key="12">
    <source>
        <dbReference type="PROSITE-ProRule" id="PRU00169"/>
    </source>
</evidence>
<evidence type="ECO:0000259" key="16">
    <source>
        <dbReference type="PROSITE" id="PS50110"/>
    </source>
</evidence>
<evidence type="ECO:0000256" key="13">
    <source>
        <dbReference type="SAM" id="Phobius"/>
    </source>
</evidence>
<protein>
    <recommendedName>
        <fullName evidence="2">histidine kinase</fullName>
        <ecNumber evidence="2">2.7.13.3</ecNumber>
    </recommendedName>
</protein>
<dbReference type="PANTHER" id="PTHR43547">
    <property type="entry name" value="TWO-COMPONENT HISTIDINE KINASE"/>
    <property type="match status" value="1"/>
</dbReference>
<dbReference type="EC" id="2.7.13.3" evidence="2"/>
<dbReference type="SMART" id="SM00342">
    <property type="entry name" value="HTH_ARAC"/>
    <property type="match status" value="1"/>
</dbReference>
<dbReference type="InterPro" id="IPR011006">
    <property type="entry name" value="CheY-like_superfamily"/>
</dbReference>
<dbReference type="InterPro" id="IPR005467">
    <property type="entry name" value="His_kinase_dom"/>
</dbReference>
<name>A0A4Q9HB06_9SPHI</name>
<evidence type="ECO:0000256" key="8">
    <source>
        <dbReference type="ARBA" id="ARBA00023012"/>
    </source>
</evidence>
<evidence type="ECO:0000256" key="11">
    <source>
        <dbReference type="ARBA" id="ARBA00023163"/>
    </source>
</evidence>
<dbReference type="InterPro" id="IPR015943">
    <property type="entry name" value="WD40/YVTN_repeat-like_dom_sf"/>
</dbReference>
<evidence type="ECO:0000256" key="1">
    <source>
        <dbReference type="ARBA" id="ARBA00000085"/>
    </source>
</evidence>
<evidence type="ECO:0000313" key="17">
    <source>
        <dbReference type="EMBL" id="TBO41303.1"/>
    </source>
</evidence>
<dbReference type="Pfam" id="PF07495">
    <property type="entry name" value="Y_Y_Y"/>
    <property type="match status" value="1"/>
</dbReference>
<keyword evidence="8" id="KW-0902">Two-component regulatory system</keyword>
<dbReference type="InterPro" id="IPR018060">
    <property type="entry name" value="HTH_AraC"/>
</dbReference>
<keyword evidence="13" id="KW-1133">Transmembrane helix</keyword>
<dbReference type="InterPro" id="IPR004358">
    <property type="entry name" value="Sig_transdc_His_kin-like_C"/>
</dbReference>
<evidence type="ECO:0000259" key="15">
    <source>
        <dbReference type="PROSITE" id="PS50109"/>
    </source>
</evidence>
<dbReference type="InterPro" id="IPR036890">
    <property type="entry name" value="HATPase_C_sf"/>
</dbReference>
<dbReference type="CDD" id="cd00082">
    <property type="entry name" value="HisKA"/>
    <property type="match status" value="1"/>
</dbReference>
<dbReference type="GO" id="GO:0000155">
    <property type="term" value="F:phosphorelay sensor kinase activity"/>
    <property type="evidence" value="ECO:0007669"/>
    <property type="project" value="InterPro"/>
</dbReference>
<dbReference type="Gene3D" id="3.30.565.10">
    <property type="entry name" value="Histidine kinase-like ATPase, C-terminal domain"/>
    <property type="match status" value="1"/>
</dbReference>
<feature type="domain" description="Response regulatory" evidence="16">
    <location>
        <begin position="1101"/>
        <end position="1216"/>
    </location>
</feature>